<accession>X0X2B7</accession>
<evidence type="ECO:0000313" key="1">
    <source>
        <dbReference type="EMBL" id="GAG37359.1"/>
    </source>
</evidence>
<dbReference type="AlphaFoldDB" id="X0X2B7"/>
<sequence length="79" mass="8579">METIKKTKKDRTMASAKIGDGGAMILADEQPDGVHTNYRVRVFRWHAMALGAIDIHCLDSGAAMLIHLALLDACDITIA</sequence>
<organism evidence="1">
    <name type="scientific">marine sediment metagenome</name>
    <dbReference type="NCBI Taxonomy" id="412755"/>
    <lineage>
        <taxon>unclassified sequences</taxon>
        <taxon>metagenomes</taxon>
        <taxon>ecological metagenomes</taxon>
    </lineage>
</organism>
<proteinExistence type="predicted"/>
<comment type="caution">
    <text evidence="1">The sequence shown here is derived from an EMBL/GenBank/DDBJ whole genome shotgun (WGS) entry which is preliminary data.</text>
</comment>
<name>X0X2B7_9ZZZZ</name>
<gene>
    <name evidence="1" type="ORF">S01H1_72704</name>
</gene>
<dbReference type="EMBL" id="BARS01048519">
    <property type="protein sequence ID" value="GAG37359.1"/>
    <property type="molecule type" value="Genomic_DNA"/>
</dbReference>
<reference evidence="1" key="1">
    <citation type="journal article" date="2014" name="Front. Microbiol.">
        <title>High frequency of phylogenetically diverse reductive dehalogenase-homologous genes in deep subseafloor sedimentary metagenomes.</title>
        <authorList>
            <person name="Kawai M."/>
            <person name="Futagami T."/>
            <person name="Toyoda A."/>
            <person name="Takaki Y."/>
            <person name="Nishi S."/>
            <person name="Hori S."/>
            <person name="Arai W."/>
            <person name="Tsubouchi T."/>
            <person name="Morono Y."/>
            <person name="Uchiyama I."/>
            <person name="Ito T."/>
            <person name="Fujiyama A."/>
            <person name="Inagaki F."/>
            <person name="Takami H."/>
        </authorList>
    </citation>
    <scope>NUCLEOTIDE SEQUENCE</scope>
    <source>
        <strain evidence="1">Expedition CK06-06</strain>
    </source>
</reference>
<protein>
    <submittedName>
        <fullName evidence="1">Uncharacterized protein</fullName>
    </submittedName>
</protein>